<dbReference type="Proteomes" id="UP001236663">
    <property type="component" value="Unassembled WGS sequence"/>
</dbReference>
<evidence type="ECO:0000259" key="1">
    <source>
        <dbReference type="PROSITE" id="PS50164"/>
    </source>
</evidence>
<name>A0ABT8C4L4_9BACT</name>
<dbReference type="InterPro" id="IPR000305">
    <property type="entry name" value="GIY-YIG_endonuc"/>
</dbReference>
<dbReference type="InterPro" id="IPR035901">
    <property type="entry name" value="GIY-YIG_endonuc_sf"/>
</dbReference>
<dbReference type="SUPFAM" id="SSF82771">
    <property type="entry name" value="GIY-YIG endonuclease"/>
    <property type="match status" value="1"/>
</dbReference>
<dbReference type="EMBL" id="JAUFQS010000004">
    <property type="protein sequence ID" value="MDN3687246.1"/>
    <property type="molecule type" value="Genomic_DNA"/>
</dbReference>
<feature type="domain" description="GIY-YIG" evidence="1">
    <location>
        <begin position="2"/>
        <end position="79"/>
    </location>
</feature>
<dbReference type="Gene3D" id="3.40.1440.10">
    <property type="entry name" value="GIY-YIG endonuclease"/>
    <property type="match status" value="1"/>
</dbReference>
<dbReference type="RefSeq" id="WP_240459222.1">
    <property type="nucleotide sequence ID" value="NZ_JAUFQS010000004.1"/>
</dbReference>
<dbReference type="PROSITE" id="PS50164">
    <property type="entry name" value="GIY_YIG"/>
    <property type="match status" value="1"/>
</dbReference>
<keyword evidence="3" id="KW-1185">Reference proteome</keyword>
<organism evidence="2 3">
    <name type="scientific">Cyclobacterium jeungdonense</name>
    <dbReference type="NCBI Taxonomy" id="708087"/>
    <lineage>
        <taxon>Bacteria</taxon>
        <taxon>Pseudomonadati</taxon>
        <taxon>Bacteroidota</taxon>
        <taxon>Cytophagia</taxon>
        <taxon>Cytophagales</taxon>
        <taxon>Cyclobacteriaceae</taxon>
        <taxon>Cyclobacterium</taxon>
    </lineage>
</organism>
<evidence type="ECO:0000313" key="2">
    <source>
        <dbReference type="EMBL" id="MDN3687246.1"/>
    </source>
</evidence>
<reference evidence="3" key="1">
    <citation type="journal article" date="2019" name="Int. J. Syst. Evol. Microbiol.">
        <title>The Global Catalogue of Microorganisms (GCM) 10K type strain sequencing project: providing services to taxonomists for standard genome sequencing and annotation.</title>
        <authorList>
            <consortium name="The Broad Institute Genomics Platform"/>
            <consortium name="The Broad Institute Genome Sequencing Center for Infectious Disease"/>
            <person name="Wu L."/>
            <person name="Ma J."/>
        </authorList>
    </citation>
    <scope>NUCLEOTIDE SEQUENCE [LARGE SCALE GENOMIC DNA]</scope>
    <source>
        <strain evidence="3">CECT 7706</strain>
    </source>
</reference>
<comment type="caution">
    <text evidence="2">The sequence shown here is derived from an EMBL/GenBank/DDBJ whole genome shotgun (WGS) entry which is preliminary data.</text>
</comment>
<evidence type="ECO:0000313" key="3">
    <source>
        <dbReference type="Proteomes" id="UP001236663"/>
    </source>
</evidence>
<sequence length="88" mass="10637">MDQHYVYILYSETIDKYYVGQTEDTEKRLSFHNDPEKNNIWTQRGIPWVLKISIAFPSRTEAIKAERFIKSQKSRKFIREIILNGWKK</sequence>
<protein>
    <submittedName>
        <fullName evidence="2">GIY-YIG nuclease family protein</fullName>
    </submittedName>
</protein>
<accession>A0ABT8C4L4</accession>
<dbReference type="CDD" id="cd10449">
    <property type="entry name" value="GIY-YIG_SLX1_like"/>
    <property type="match status" value="1"/>
</dbReference>
<dbReference type="Pfam" id="PF01541">
    <property type="entry name" value="GIY-YIG"/>
    <property type="match status" value="1"/>
</dbReference>
<proteinExistence type="predicted"/>
<gene>
    <name evidence="2" type="ORF">QWZ15_05365</name>
</gene>